<dbReference type="Pfam" id="PF00632">
    <property type="entry name" value="HECT"/>
    <property type="match status" value="1"/>
</dbReference>
<protein>
    <recommendedName>
        <fullName evidence="3">HECT-type E3 ubiquitin transferase</fullName>
        <ecNumber evidence="3">2.3.2.26</ecNumber>
    </recommendedName>
</protein>
<dbReference type="PANTHER" id="PTHR11254:SF67">
    <property type="entry name" value="E3 UBIQUITIN-PROTEIN LIGASE HUWE1"/>
    <property type="match status" value="1"/>
</dbReference>
<evidence type="ECO:0000256" key="1">
    <source>
        <dbReference type="ARBA" id="ARBA00000885"/>
    </source>
</evidence>
<dbReference type="Gene3D" id="3.30.2410.10">
    <property type="entry name" value="Hect, E3 ligase catalytic domain"/>
    <property type="match status" value="1"/>
</dbReference>
<dbReference type="InterPro" id="IPR035983">
    <property type="entry name" value="Hect_E3_ubiquitin_ligase"/>
</dbReference>
<evidence type="ECO:0000256" key="5">
    <source>
        <dbReference type="ARBA" id="ARBA00022786"/>
    </source>
</evidence>
<proteinExistence type="predicted"/>
<accession>E4Z2E3</accession>
<comment type="pathway">
    <text evidence="2">Protein modification; protein ubiquitination.</text>
</comment>
<evidence type="ECO:0000256" key="2">
    <source>
        <dbReference type="ARBA" id="ARBA00004906"/>
    </source>
</evidence>
<dbReference type="InterPro" id="IPR000569">
    <property type="entry name" value="HECT_dom"/>
</dbReference>
<feature type="non-terminal residue" evidence="8">
    <location>
        <position position="1"/>
    </location>
</feature>
<feature type="domain" description="HECT" evidence="7">
    <location>
        <begin position="1"/>
        <end position="44"/>
    </location>
</feature>
<dbReference type="EMBL" id="FN656698">
    <property type="protein sequence ID" value="CBY41871.1"/>
    <property type="molecule type" value="Genomic_DNA"/>
</dbReference>
<sequence length="44" mass="4951">STSRLPCAHTCFNQLDLPVYETYEKLRTQMLKAITESSEGFGLA</sequence>
<evidence type="ECO:0000256" key="4">
    <source>
        <dbReference type="ARBA" id="ARBA00022679"/>
    </source>
</evidence>
<organism evidence="8">
    <name type="scientific">Oikopleura dioica</name>
    <name type="common">Tunicate</name>
    <dbReference type="NCBI Taxonomy" id="34765"/>
    <lineage>
        <taxon>Eukaryota</taxon>
        <taxon>Metazoa</taxon>
        <taxon>Chordata</taxon>
        <taxon>Tunicata</taxon>
        <taxon>Appendicularia</taxon>
        <taxon>Copelata</taxon>
        <taxon>Oikopleuridae</taxon>
        <taxon>Oikopleura</taxon>
    </lineage>
</organism>
<reference evidence="8" key="1">
    <citation type="journal article" date="2010" name="Science">
        <title>Plasticity of animal genome architecture unmasked by rapid evolution of a pelagic tunicate.</title>
        <authorList>
            <person name="Denoeud F."/>
            <person name="Henriet S."/>
            <person name="Mungpakdee S."/>
            <person name="Aury J.M."/>
            <person name="Da Silva C."/>
            <person name="Brinkmann H."/>
            <person name="Mikhaleva J."/>
            <person name="Olsen L.C."/>
            <person name="Jubin C."/>
            <person name="Canestro C."/>
            <person name="Bouquet J.M."/>
            <person name="Danks G."/>
            <person name="Poulain J."/>
            <person name="Campsteijn C."/>
            <person name="Adamski M."/>
            <person name="Cross I."/>
            <person name="Yadetie F."/>
            <person name="Muffato M."/>
            <person name="Louis A."/>
            <person name="Butcher S."/>
            <person name="Tsagkogeorga G."/>
            <person name="Konrad A."/>
            <person name="Singh S."/>
            <person name="Jensen M.F."/>
            <person name="Cong E.H."/>
            <person name="Eikeseth-Otteraa H."/>
            <person name="Noel B."/>
            <person name="Anthouard V."/>
            <person name="Porcel B.M."/>
            <person name="Kachouri-Lafond R."/>
            <person name="Nishino A."/>
            <person name="Ugolini M."/>
            <person name="Chourrout P."/>
            <person name="Nishida H."/>
            <person name="Aasland R."/>
            <person name="Huzurbazar S."/>
            <person name="Westhof E."/>
            <person name="Delsuc F."/>
            <person name="Lehrach H."/>
            <person name="Reinhardt R."/>
            <person name="Weissenbach J."/>
            <person name="Roy S.W."/>
            <person name="Artiguenave F."/>
            <person name="Postlethwait J.H."/>
            <person name="Manak J.R."/>
            <person name="Thompson E.M."/>
            <person name="Jaillon O."/>
            <person name="Du Pasquier L."/>
            <person name="Boudinot P."/>
            <person name="Liberles D.A."/>
            <person name="Volff J.N."/>
            <person name="Philippe H."/>
            <person name="Lenhard B."/>
            <person name="Roest Crollius H."/>
            <person name="Wincker P."/>
            <person name="Chourrout D."/>
        </authorList>
    </citation>
    <scope>NUCLEOTIDE SEQUENCE [LARGE SCALE GENOMIC DNA]</scope>
</reference>
<feature type="active site" description="Glycyl thioester intermediate" evidence="6">
    <location>
        <position position="11"/>
    </location>
</feature>
<dbReference type="PANTHER" id="PTHR11254">
    <property type="entry name" value="HECT DOMAIN UBIQUITIN-PROTEIN LIGASE"/>
    <property type="match status" value="1"/>
</dbReference>
<dbReference type="SUPFAM" id="SSF56204">
    <property type="entry name" value="Hect, E3 ligase catalytic domain"/>
    <property type="match status" value="1"/>
</dbReference>
<dbReference type="GO" id="GO:0061630">
    <property type="term" value="F:ubiquitin protein ligase activity"/>
    <property type="evidence" value="ECO:0007669"/>
    <property type="project" value="UniProtKB-EC"/>
</dbReference>
<dbReference type="GO" id="GO:0006511">
    <property type="term" value="P:ubiquitin-dependent protein catabolic process"/>
    <property type="evidence" value="ECO:0007669"/>
    <property type="project" value="TreeGrafter"/>
</dbReference>
<dbReference type="InterPro" id="IPR050409">
    <property type="entry name" value="E3_ubiq-protein_ligase"/>
</dbReference>
<dbReference type="PROSITE" id="PS50237">
    <property type="entry name" value="HECT"/>
    <property type="match status" value="1"/>
</dbReference>
<name>E4Z2E3_OIKDI</name>
<dbReference type="GO" id="GO:0005634">
    <property type="term" value="C:nucleus"/>
    <property type="evidence" value="ECO:0007669"/>
    <property type="project" value="TreeGrafter"/>
</dbReference>
<evidence type="ECO:0000259" key="7">
    <source>
        <dbReference type="PROSITE" id="PS50237"/>
    </source>
</evidence>
<evidence type="ECO:0000256" key="6">
    <source>
        <dbReference type="PROSITE-ProRule" id="PRU00104"/>
    </source>
</evidence>
<dbReference type="EC" id="2.3.2.26" evidence="3"/>
<gene>
    <name evidence="8" type="ORF">GSOID_T00023969001</name>
</gene>
<dbReference type="AlphaFoldDB" id="E4Z2E3"/>
<evidence type="ECO:0000313" key="8">
    <source>
        <dbReference type="EMBL" id="CBY41871.1"/>
    </source>
</evidence>
<evidence type="ECO:0000256" key="3">
    <source>
        <dbReference type="ARBA" id="ARBA00012485"/>
    </source>
</evidence>
<dbReference type="GO" id="GO:0000209">
    <property type="term" value="P:protein polyubiquitination"/>
    <property type="evidence" value="ECO:0007669"/>
    <property type="project" value="TreeGrafter"/>
</dbReference>
<keyword evidence="5 6" id="KW-0833">Ubl conjugation pathway</keyword>
<dbReference type="GO" id="GO:0005737">
    <property type="term" value="C:cytoplasm"/>
    <property type="evidence" value="ECO:0007669"/>
    <property type="project" value="TreeGrafter"/>
</dbReference>
<keyword evidence="4" id="KW-0808">Transferase</keyword>
<comment type="catalytic activity">
    <reaction evidence="1">
        <text>S-ubiquitinyl-[E2 ubiquitin-conjugating enzyme]-L-cysteine + [acceptor protein]-L-lysine = [E2 ubiquitin-conjugating enzyme]-L-cysteine + N(6)-ubiquitinyl-[acceptor protein]-L-lysine.</text>
        <dbReference type="EC" id="2.3.2.26"/>
    </reaction>
</comment>
<dbReference type="Proteomes" id="UP000011014">
    <property type="component" value="Unassembled WGS sequence"/>
</dbReference>